<feature type="compositionally biased region" description="Low complexity" evidence="5">
    <location>
        <begin position="119"/>
        <end position="136"/>
    </location>
</feature>
<evidence type="ECO:0000259" key="8">
    <source>
        <dbReference type="Pfam" id="PF07773"/>
    </source>
</evidence>
<dbReference type="GO" id="GO:0060271">
    <property type="term" value="P:cilium assembly"/>
    <property type="evidence" value="ECO:0007669"/>
    <property type="project" value="TreeGrafter"/>
</dbReference>
<feature type="compositionally biased region" description="Low complexity" evidence="5">
    <location>
        <begin position="94"/>
        <end position="110"/>
    </location>
</feature>
<evidence type="ECO:0000256" key="5">
    <source>
        <dbReference type="SAM" id="MobiDB-lite"/>
    </source>
</evidence>
<dbReference type="Proteomes" id="UP001652621">
    <property type="component" value="Unplaced"/>
</dbReference>
<dbReference type="GO" id="GO:0035869">
    <property type="term" value="C:ciliary transition zone"/>
    <property type="evidence" value="ECO:0007669"/>
    <property type="project" value="TreeGrafter"/>
</dbReference>
<dbReference type="InterPro" id="IPR011677">
    <property type="entry name" value="TCTN1-3_dom"/>
</dbReference>
<sequence length="716" mass="80702">MSFHKLILLSCIILPSLLYLEAVKIGISKHLETTTTTTTSTTPTAITTTEEANLAEDRETSTEISSISSELPPIATTEPEWPEFPPRKEVSPMKSTTTTTTTTTAPSTTTKKPKKSKATKSPTTTTTTIAPDTTNSTDIAGETSALSSQNVGQKSRYCFCDLTINGCDINCCCDPDCPAEALKVFKCLKETLNDFELHEGRFEDFKFQHGLPTCEEKDGWLCVFKTNLPTAVAMVGGDSGSFSDTSHYYKWPSLLREDVAPPNREFYMYGDPIKVLNMKTKDVQNFDLPSSLKPPYCQTMEPIKYLKSQKRTCLQHSENLEEIQLKLIDLHENFRVVKSPNFPENIYDSKQLRKFTGNITLRWCMARKCQAAHEVIEGNLENSEIHEIEIRIFHNFTRIHEIVVDLWHRDVNGEASAVGNQESWFTYDIQFVNGSLKEIEKNVDSPRQIWKIKPSSGPYGYGLGKPIILGKYVAYNKSLPLTDENRVLDFFSQGNEGGGAINSLKIMQKHKGLCGGPGKSSQAESISFGVNFAKQCKIRMKNDTLDLEDPSKANFTSICLDLQNRINEQLFNGNLNATDITSLYISKLGKPQNHSHQWIQLNVFNTDFNQVFGQYLENSGTFVCRNILLSLAYEFHMGYVYLNTAPGQQHHRSVEHASLWLGERHDLEFSLDELIEVPLTMTVRFYDINEKAASASSLLWNYFITSLLCLVLVLYV</sequence>
<evidence type="ECO:0000313" key="11">
    <source>
        <dbReference type="RefSeq" id="XP_019890290.1"/>
    </source>
</evidence>
<gene>
    <name evidence="11" type="primary">LOC101893395</name>
</gene>
<evidence type="ECO:0000256" key="2">
    <source>
        <dbReference type="ARBA" id="ARBA00022729"/>
    </source>
</evidence>
<evidence type="ECO:0000256" key="6">
    <source>
        <dbReference type="SAM" id="Phobius"/>
    </source>
</evidence>
<dbReference type="AlphaFoldDB" id="A0A9J7IEU6"/>
<evidence type="ECO:0000256" key="7">
    <source>
        <dbReference type="SAM" id="SignalP"/>
    </source>
</evidence>
<evidence type="ECO:0000313" key="10">
    <source>
        <dbReference type="Proteomes" id="UP001652621"/>
    </source>
</evidence>
<evidence type="ECO:0000256" key="1">
    <source>
        <dbReference type="ARBA" id="ARBA00007633"/>
    </source>
</evidence>
<comment type="similarity">
    <text evidence="1">Belongs to the tectonic family.</text>
</comment>
<dbReference type="GeneID" id="101893395"/>
<name>A0A9J7IEU6_MUSDO</name>
<dbReference type="OrthoDB" id="2104337at2759"/>
<feature type="domain" description="Tectonic-1-3" evidence="8">
    <location>
        <begin position="266"/>
        <end position="432"/>
    </location>
</feature>
<evidence type="ECO:0000256" key="3">
    <source>
        <dbReference type="ARBA" id="ARBA00022794"/>
    </source>
</evidence>
<feature type="domain" description="Tectonic-1-3 N-terminal" evidence="9">
    <location>
        <begin position="134"/>
        <end position="232"/>
    </location>
</feature>
<keyword evidence="6" id="KW-0812">Transmembrane</keyword>
<dbReference type="Pfam" id="PF25752">
    <property type="entry name" value="DUF1619_N"/>
    <property type="match status" value="1"/>
</dbReference>
<feature type="chain" id="PRO_5039918728" evidence="7">
    <location>
        <begin position="23"/>
        <end position="716"/>
    </location>
</feature>
<proteinExistence type="inferred from homology"/>
<keyword evidence="3" id="KW-0970">Cilium biogenesis/degradation</keyword>
<dbReference type="KEGG" id="mde:101893395"/>
<evidence type="ECO:0000256" key="4">
    <source>
        <dbReference type="ARBA" id="ARBA00023180"/>
    </source>
</evidence>
<dbReference type="VEuPathDB" id="VectorBase:MDOMA2_003877"/>
<reference evidence="11" key="1">
    <citation type="submission" date="2025-08" db="UniProtKB">
        <authorList>
            <consortium name="RefSeq"/>
        </authorList>
    </citation>
    <scope>IDENTIFICATION</scope>
    <source>
        <strain evidence="11">Aabys</strain>
        <tissue evidence="11">Whole body</tissue>
    </source>
</reference>
<keyword evidence="10" id="KW-1185">Reference proteome</keyword>
<feature type="region of interest" description="Disordered" evidence="5">
    <location>
        <begin position="53"/>
        <end position="136"/>
    </location>
</feature>
<dbReference type="InterPro" id="IPR040354">
    <property type="entry name" value="TCTN1-3"/>
</dbReference>
<dbReference type="PANTHER" id="PTHR14611">
    <property type="entry name" value="TECTONIC FAMILY MEMBER"/>
    <property type="match status" value="1"/>
</dbReference>
<keyword evidence="6" id="KW-1133">Transmembrane helix</keyword>
<feature type="transmembrane region" description="Helical" evidence="6">
    <location>
        <begin position="698"/>
        <end position="715"/>
    </location>
</feature>
<organism evidence="10 11">
    <name type="scientific">Musca domestica</name>
    <name type="common">House fly</name>
    <dbReference type="NCBI Taxonomy" id="7370"/>
    <lineage>
        <taxon>Eukaryota</taxon>
        <taxon>Metazoa</taxon>
        <taxon>Ecdysozoa</taxon>
        <taxon>Arthropoda</taxon>
        <taxon>Hexapoda</taxon>
        <taxon>Insecta</taxon>
        <taxon>Pterygota</taxon>
        <taxon>Neoptera</taxon>
        <taxon>Endopterygota</taxon>
        <taxon>Diptera</taxon>
        <taxon>Brachycera</taxon>
        <taxon>Muscomorpha</taxon>
        <taxon>Muscoidea</taxon>
        <taxon>Muscidae</taxon>
        <taxon>Musca</taxon>
    </lineage>
</organism>
<protein>
    <submittedName>
        <fullName evidence="11">Tectonic</fullName>
    </submittedName>
</protein>
<accession>A0A9J7IEU6</accession>
<dbReference type="PANTHER" id="PTHR14611:SF2">
    <property type="entry name" value="TECTONIC"/>
    <property type="match status" value="1"/>
</dbReference>
<feature type="signal peptide" evidence="7">
    <location>
        <begin position="1"/>
        <end position="22"/>
    </location>
</feature>
<dbReference type="InterPro" id="IPR057724">
    <property type="entry name" value="TCTN1-3_N"/>
</dbReference>
<evidence type="ECO:0000259" key="9">
    <source>
        <dbReference type="Pfam" id="PF25752"/>
    </source>
</evidence>
<keyword evidence="6" id="KW-0472">Membrane</keyword>
<dbReference type="Pfam" id="PF07773">
    <property type="entry name" value="TCTN_DUF1619"/>
    <property type="match status" value="1"/>
</dbReference>
<dbReference type="RefSeq" id="XP_019890290.1">
    <property type="nucleotide sequence ID" value="XM_020034731.2"/>
</dbReference>
<keyword evidence="4" id="KW-0325">Glycoprotein</keyword>
<keyword evidence="2 7" id="KW-0732">Signal</keyword>